<keyword evidence="2" id="KW-0378">Hydrolase</keyword>
<protein>
    <submittedName>
        <fullName evidence="4">YdiI family protein</fullName>
    </submittedName>
</protein>
<dbReference type="Pfam" id="PF03061">
    <property type="entry name" value="4HBT"/>
    <property type="match status" value="1"/>
</dbReference>
<evidence type="ECO:0000313" key="5">
    <source>
        <dbReference type="Proteomes" id="UP000094023"/>
    </source>
</evidence>
<dbReference type="InterPro" id="IPR003736">
    <property type="entry name" value="PAAI_dom"/>
</dbReference>
<dbReference type="GO" id="GO:0061522">
    <property type="term" value="F:1,4-dihydroxy-2-naphthoyl-CoA thioesterase activity"/>
    <property type="evidence" value="ECO:0007669"/>
    <property type="project" value="TreeGrafter"/>
</dbReference>
<dbReference type="OrthoDB" id="9798208at2"/>
<dbReference type="EMBL" id="LXEN01000155">
    <property type="protein sequence ID" value="OAT21493.1"/>
    <property type="molecule type" value="Genomic_DNA"/>
</dbReference>
<evidence type="ECO:0000256" key="1">
    <source>
        <dbReference type="ARBA" id="ARBA00008324"/>
    </source>
</evidence>
<dbReference type="Gene3D" id="3.10.129.10">
    <property type="entry name" value="Hotdog Thioesterase"/>
    <property type="match status" value="1"/>
</dbReference>
<comment type="caution">
    <text evidence="4">The sequence shown here is derived from an EMBL/GenBank/DDBJ whole genome shotgun (WGS) entry which is preliminary data.</text>
</comment>
<dbReference type="STRING" id="1354337.M983_3097"/>
<dbReference type="Proteomes" id="UP000094023">
    <property type="component" value="Unassembled WGS sequence"/>
</dbReference>
<feature type="domain" description="Thioesterase" evidence="3">
    <location>
        <begin position="50"/>
        <end position="127"/>
    </location>
</feature>
<dbReference type="SUPFAM" id="SSF54637">
    <property type="entry name" value="Thioesterase/thiol ester dehydrase-isomerase"/>
    <property type="match status" value="1"/>
</dbReference>
<dbReference type="InterPro" id="IPR006683">
    <property type="entry name" value="Thioestr_dom"/>
</dbReference>
<dbReference type="PANTHER" id="PTHR43240">
    <property type="entry name" value="1,4-DIHYDROXY-2-NAPHTHOYL-COA THIOESTERASE 1"/>
    <property type="match status" value="1"/>
</dbReference>
<accession>A0A198F9E0</accession>
<reference evidence="4 5" key="1">
    <citation type="submission" date="2016-04" db="EMBL/GenBank/DDBJ databases">
        <title>ATOL: Assembling a taxonomically balanced genome-scale reconstruction of the evolutionary history of the Enterobacteriaceae.</title>
        <authorList>
            <person name="Plunkett G.III."/>
            <person name="Neeno-Eckwall E.C."/>
            <person name="Glasner J.D."/>
            <person name="Perna N.T."/>
        </authorList>
    </citation>
    <scope>NUCLEOTIDE SEQUENCE [LARGE SCALE GENOMIC DNA]</scope>
    <source>
        <strain evidence="4 5">ATCC 19692</strain>
    </source>
</reference>
<dbReference type="PANTHER" id="PTHR43240:SF5">
    <property type="entry name" value="1,4-DIHYDROXY-2-NAPHTHOYL-COA THIOESTERASE 1"/>
    <property type="match status" value="1"/>
</dbReference>
<organism evidence="4 5">
    <name type="scientific">Proteus myxofaciens ATCC 19692</name>
    <dbReference type="NCBI Taxonomy" id="1354337"/>
    <lineage>
        <taxon>Bacteria</taxon>
        <taxon>Pseudomonadati</taxon>
        <taxon>Pseudomonadota</taxon>
        <taxon>Gammaproteobacteria</taxon>
        <taxon>Enterobacterales</taxon>
        <taxon>Morganellaceae</taxon>
        <taxon>Proteus</taxon>
    </lineage>
</organism>
<sequence length="137" mass="14927">MIWKREANLKTLNHIGKENMVGHLGIELTCLGDDYIEGTMPVDNRTKQPFGLLHGGASVVLAESLGSIAGYLCTEGEQKVVGLEINANHIRAAKSGVVRGVCKPVHLGRTHQVWNIEIFDDAERQICIARLTTAIIA</sequence>
<name>A0A198F9E0_9GAMM</name>
<dbReference type="CDD" id="cd03443">
    <property type="entry name" value="PaaI_thioesterase"/>
    <property type="match status" value="1"/>
</dbReference>
<gene>
    <name evidence="4" type="ORF">M983_3097</name>
</gene>
<keyword evidence="5" id="KW-1185">Reference proteome</keyword>
<dbReference type="FunFam" id="3.10.129.10:FF:000002">
    <property type="entry name" value="1,4-dihydroxy-2-naphthoyl-CoA hydrolase"/>
    <property type="match status" value="1"/>
</dbReference>
<evidence type="ECO:0000256" key="2">
    <source>
        <dbReference type="ARBA" id="ARBA00022801"/>
    </source>
</evidence>
<proteinExistence type="inferred from homology"/>
<dbReference type="NCBIfam" id="TIGR00369">
    <property type="entry name" value="unchar_dom_1"/>
    <property type="match status" value="1"/>
</dbReference>
<evidence type="ECO:0000259" key="3">
    <source>
        <dbReference type="Pfam" id="PF03061"/>
    </source>
</evidence>
<dbReference type="AlphaFoldDB" id="A0A198F9E0"/>
<dbReference type="InterPro" id="IPR029069">
    <property type="entry name" value="HotDog_dom_sf"/>
</dbReference>
<comment type="similarity">
    <text evidence="1">Belongs to the thioesterase PaaI family.</text>
</comment>
<evidence type="ECO:0000313" key="4">
    <source>
        <dbReference type="EMBL" id="OAT21493.1"/>
    </source>
</evidence>
<dbReference type="RefSeq" id="WP_066753125.1">
    <property type="nucleotide sequence ID" value="NZ_LXEN01000155.1"/>
</dbReference>
<dbReference type="PATRIC" id="fig|1354337.4.peg.3197"/>
<dbReference type="GO" id="GO:0005829">
    <property type="term" value="C:cytosol"/>
    <property type="evidence" value="ECO:0007669"/>
    <property type="project" value="TreeGrafter"/>
</dbReference>